<keyword evidence="1" id="KW-0808">Transferase</keyword>
<dbReference type="PANTHER" id="PTHR39560:SF1">
    <property type="entry name" value="PROTEIN ADENYLYLTRANSFERASE FIC-RELATED"/>
    <property type="match status" value="1"/>
</dbReference>
<evidence type="ECO:0000256" key="3">
    <source>
        <dbReference type="ARBA" id="ARBA00022741"/>
    </source>
</evidence>
<keyword evidence="2" id="KW-0548">Nucleotidyltransferase</keyword>
<evidence type="ECO:0000256" key="6">
    <source>
        <dbReference type="ARBA" id="ARBA00047939"/>
    </source>
</evidence>
<reference evidence="9 10" key="1">
    <citation type="submission" date="2020-12" db="EMBL/GenBank/DDBJ databases">
        <title>Chryseobacterium endoalhailicus sp. nov., isolated from seed of leguminous plant.</title>
        <authorList>
            <person name="Zhang X."/>
        </authorList>
    </citation>
    <scope>NUCLEOTIDE SEQUENCE [LARGE SCALE GENOMIC DNA]</scope>
    <source>
        <strain evidence="9 10">L7</strain>
    </source>
</reference>
<dbReference type="Pfam" id="PF02661">
    <property type="entry name" value="Fic"/>
    <property type="match status" value="1"/>
</dbReference>
<dbReference type="PANTHER" id="PTHR39560">
    <property type="entry name" value="PROTEIN ADENYLYLTRANSFERASE FIC-RELATED"/>
    <property type="match status" value="1"/>
</dbReference>
<comment type="catalytic activity">
    <reaction evidence="6">
        <text>L-threonyl-[protein] + ATP = 3-O-(5'-adenylyl)-L-threonyl-[protein] + diphosphate</text>
        <dbReference type="Rhea" id="RHEA:54292"/>
        <dbReference type="Rhea" id="RHEA-COMP:11060"/>
        <dbReference type="Rhea" id="RHEA-COMP:13847"/>
        <dbReference type="ChEBI" id="CHEBI:30013"/>
        <dbReference type="ChEBI" id="CHEBI:30616"/>
        <dbReference type="ChEBI" id="CHEBI:33019"/>
        <dbReference type="ChEBI" id="CHEBI:138113"/>
        <dbReference type="EC" id="2.7.7.108"/>
    </reaction>
</comment>
<proteinExistence type="predicted"/>
<evidence type="ECO:0000256" key="4">
    <source>
        <dbReference type="ARBA" id="ARBA00022840"/>
    </source>
</evidence>
<dbReference type="RefSeq" id="WP_202089587.1">
    <property type="nucleotide sequence ID" value="NZ_JAELVM010000001.1"/>
</dbReference>
<evidence type="ECO:0000256" key="1">
    <source>
        <dbReference type="ARBA" id="ARBA00022679"/>
    </source>
</evidence>
<keyword evidence="3" id="KW-0547">Nucleotide-binding</keyword>
<accession>A0ABS1QC95</accession>
<dbReference type="SUPFAM" id="SSF140931">
    <property type="entry name" value="Fic-like"/>
    <property type="match status" value="1"/>
</dbReference>
<dbReference type="EC" id="2.7.7.108" evidence="5"/>
<dbReference type="Proteomes" id="UP000661696">
    <property type="component" value="Unassembled WGS sequence"/>
</dbReference>
<dbReference type="InterPro" id="IPR003812">
    <property type="entry name" value="Fido"/>
</dbReference>
<evidence type="ECO:0000313" key="9">
    <source>
        <dbReference type="EMBL" id="MBL1220259.1"/>
    </source>
</evidence>
<sequence length="195" mass="22293">MKYRIPGEESEILPNKLGLKNPQDIAISEFEGFLEAEIILTENLHSRTKFNIKYILKIHKLALSHLYTFAGKYRNVNISKGGFHFSSAKYLSESMSMFENEILLKLPSVYNDREALINDVAKVHGELLFIHPFREGNGRTARILANLMVRKAGFNALEFEKVDEKKFEQYVFAVQSCAAKNYEPMIGFIGQILPS</sequence>
<evidence type="ECO:0000256" key="7">
    <source>
        <dbReference type="ARBA" id="ARBA00048696"/>
    </source>
</evidence>
<keyword evidence="10" id="KW-1185">Reference proteome</keyword>
<feature type="domain" description="Fido" evidence="8">
    <location>
        <begin position="50"/>
        <end position="191"/>
    </location>
</feature>
<protein>
    <recommendedName>
        <fullName evidence="5">protein adenylyltransferase</fullName>
        <ecNumber evidence="5">2.7.7.108</ecNumber>
    </recommendedName>
</protein>
<name>A0ABS1QC95_9FLAO</name>
<evidence type="ECO:0000256" key="5">
    <source>
        <dbReference type="ARBA" id="ARBA00034531"/>
    </source>
</evidence>
<dbReference type="PROSITE" id="PS51459">
    <property type="entry name" value="FIDO"/>
    <property type="match status" value="1"/>
</dbReference>
<evidence type="ECO:0000259" key="8">
    <source>
        <dbReference type="PROSITE" id="PS51459"/>
    </source>
</evidence>
<dbReference type="Gene3D" id="1.10.3290.10">
    <property type="entry name" value="Fido-like domain"/>
    <property type="match status" value="1"/>
</dbReference>
<keyword evidence="4" id="KW-0067">ATP-binding</keyword>
<evidence type="ECO:0000256" key="2">
    <source>
        <dbReference type="ARBA" id="ARBA00022695"/>
    </source>
</evidence>
<dbReference type="InterPro" id="IPR036597">
    <property type="entry name" value="Fido-like_dom_sf"/>
</dbReference>
<dbReference type="EMBL" id="JAELVM010000001">
    <property type="protein sequence ID" value="MBL1220259.1"/>
    <property type="molecule type" value="Genomic_DNA"/>
</dbReference>
<organism evidence="9 10">
    <name type="scientific">Chryseobacterium endalhagicum</name>
    <dbReference type="NCBI Taxonomy" id="2797638"/>
    <lineage>
        <taxon>Bacteria</taxon>
        <taxon>Pseudomonadati</taxon>
        <taxon>Bacteroidota</taxon>
        <taxon>Flavobacteriia</taxon>
        <taxon>Flavobacteriales</taxon>
        <taxon>Weeksellaceae</taxon>
        <taxon>Chryseobacterium group</taxon>
        <taxon>Chryseobacterium</taxon>
    </lineage>
</organism>
<comment type="catalytic activity">
    <reaction evidence="7">
        <text>L-tyrosyl-[protein] + ATP = O-(5'-adenylyl)-L-tyrosyl-[protein] + diphosphate</text>
        <dbReference type="Rhea" id="RHEA:54288"/>
        <dbReference type="Rhea" id="RHEA-COMP:10136"/>
        <dbReference type="Rhea" id="RHEA-COMP:13846"/>
        <dbReference type="ChEBI" id="CHEBI:30616"/>
        <dbReference type="ChEBI" id="CHEBI:33019"/>
        <dbReference type="ChEBI" id="CHEBI:46858"/>
        <dbReference type="ChEBI" id="CHEBI:83624"/>
        <dbReference type="EC" id="2.7.7.108"/>
    </reaction>
</comment>
<gene>
    <name evidence="9" type="ORF">JET18_05385</name>
</gene>
<evidence type="ECO:0000313" key="10">
    <source>
        <dbReference type="Proteomes" id="UP000661696"/>
    </source>
</evidence>
<comment type="caution">
    <text evidence="9">The sequence shown here is derived from an EMBL/GenBank/DDBJ whole genome shotgun (WGS) entry which is preliminary data.</text>
</comment>